<keyword evidence="4 8" id="KW-0249">Electron transport</keyword>
<evidence type="ECO:0000313" key="9">
    <source>
        <dbReference type="EMBL" id="NIK62390.1"/>
    </source>
</evidence>
<dbReference type="EMBL" id="JAASRO010000001">
    <property type="protein sequence ID" value="NIK62390.1"/>
    <property type="molecule type" value="Genomic_DNA"/>
</dbReference>
<evidence type="ECO:0000256" key="4">
    <source>
        <dbReference type="ARBA" id="ARBA00022982"/>
    </source>
</evidence>
<keyword evidence="10" id="KW-1185">Reference proteome</keyword>
<dbReference type="AlphaFoldDB" id="A0A7X6A5R2"/>
<dbReference type="PANTHER" id="PTHR36923:SF3">
    <property type="entry name" value="FERREDOXIN"/>
    <property type="match status" value="1"/>
</dbReference>
<keyword evidence="3 8" id="KW-0479">Metal-binding</keyword>
<protein>
    <recommendedName>
        <fullName evidence="8">Ferredoxin</fullName>
    </recommendedName>
</protein>
<evidence type="ECO:0000256" key="2">
    <source>
        <dbReference type="ARBA" id="ARBA00022448"/>
    </source>
</evidence>
<keyword evidence="2 8" id="KW-0813">Transport</keyword>
<organism evidence="9 10">
    <name type="scientific">Kribbella shirazensis</name>
    <dbReference type="NCBI Taxonomy" id="1105143"/>
    <lineage>
        <taxon>Bacteria</taxon>
        <taxon>Bacillati</taxon>
        <taxon>Actinomycetota</taxon>
        <taxon>Actinomycetes</taxon>
        <taxon>Propionibacteriales</taxon>
        <taxon>Kribbellaceae</taxon>
        <taxon>Kribbella</taxon>
    </lineage>
</organism>
<accession>A0A7X6A5R2</accession>
<evidence type="ECO:0000256" key="3">
    <source>
        <dbReference type="ARBA" id="ARBA00022723"/>
    </source>
</evidence>
<comment type="cofactor">
    <cofactor evidence="1">
        <name>[3Fe-4S] cluster</name>
        <dbReference type="ChEBI" id="CHEBI:21137"/>
    </cofactor>
</comment>
<dbReference type="Proteomes" id="UP000555407">
    <property type="component" value="Unassembled WGS sequence"/>
</dbReference>
<dbReference type="RefSeq" id="WP_167217498.1">
    <property type="nucleotide sequence ID" value="NZ_JAASRO010000001.1"/>
</dbReference>
<dbReference type="PANTHER" id="PTHR36923">
    <property type="entry name" value="FERREDOXIN"/>
    <property type="match status" value="1"/>
</dbReference>
<evidence type="ECO:0000256" key="8">
    <source>
        <dbReference type="RuleBase" id="RU368020"/>
    </source>
</evidence>
<keyword evidence="7" id="KW-0003">3Fe-4S</keyword>
<evidence type="ECO:0000256" key="5">
    <source>
        <dbReference type="ARBA" id="ARBA00023004"/>
    </source>
</evidence>
<dbReference type="InterPro" id="IPR051269">
    <property type="entry name" value="Fe-S_cluster_ET"/>
</dbReference>
<proteinExistence type="predicted"/>
<evidence type="ECO:0000313" key="10">
    <source>
        <dbReference type="Proteomes" id="UP000555407"/>
    </source>
</evidence>
<dbReference type="GO" id="GO:0005506">
    <property type="term" value="F:iron ion binding"/>
    <property type="evidence" value="ECO:0007669"/>
    <property type="project" value="UniProtKB-UniRule"/>
</dbReference>
<comment type="caution">
    <text evidence="9">The sequence shown here is derived from an EMBL/GenBank/DDBJ whole genome shotgun (WGS) entry which is preliminary data.</text>
</comment>
<dbReference type="SUPFAM" id="SSF54862">
    <property type="entry name" value="4Fe-4S ferredoxins"/>
    <property type="match status" value="1"/>
</dbReference>
<keyword evidence="6 8" id="KW-0411">Iron-sulfur</keyword>
<name>A0A7X6A5R2_9ACTN</name>
<sequence length="65" mass="7265">MNIEVDREVCEIHAQCVFAAPDVFRLDDDDELVYESAPDERHVAAVRHAVSACPVRAIRLLDDAS</sequence>
<comment type="function">
    <text evidence="8">Ferredoxins are iron-sulfur proteins that transfer electrons in a wide variety of metabolic reactions.</text>
</comment>
<dbReference type="Pfam" id="PF13370">
    <property type="entry name" value="Fer4_13"/>
    <property type="match status" value="1"/>
</dbReference>
<keyword evidence="5 8" id="KW-0408">Iron</keyword>
<dbReference type="InterPro" id="IPR001080">
    <property type="entry name" value="3Fe4S_ferredoxin"/>
</dbReference>
<evidence type="ECO:0000256" key="7">
    <source>
        <dbReference type="ARBA" id="ARBA00023291"/>
    </source>
</evidence>
<gene>
    <name evidence="9" type="ORF">BJY22_008107</name>
</gene>
<reference evidence="9 10" key="1">
    <citation type="submission" date="2020-03" db="EMBL/GenBank/DDBJ databases">
        <title>Sequencing the genomes of 1000 actinobacteria strains.</title>
        <authorList>
            <person name="Klenk H.-P."/>
        </authorList>
    </citation>
    <scope>NUCLEOTIDE SEQUENCE [LARGE SCALE GENOMIC DNA]</scope>
    <source>
        <strain evidence="9 10">DSM 45490</strain>
    </source>
</reference>
<dbReference type="GO" id="GO:0051538">
    <property type="term" value="F:3 iron, 4 sulfur cluster binding"/>
    <property type="evidence" value="ECO:0007669"/>
    <property type="project" value="UniProtKB-KW"/>
</dbReference>
<dbReference type="Gene3D" id="3.30.70.20">
    <property type="match status" value="1"/>
</dbReference>
<dbReference type="GO" id="GO:0009055">
    <property type="term" value="F:electron transfer activity"/>
    <property type="evidence" value="ECO:0007669"/>
    <property type="project" value="UniProtKB-UniRule"/>
</dbReference>
<evidence type="ECO:0000256" key="1">
    <source>
        <dbReference type="ARBA" id="ARBA00001927"/>
    </source>
</evidence>
<dbReference type="PRINTS" id="PR00352">
    <property type="entry name" value="3FE4SFRDOXIN"/>
</dbReference>
<evidence type="ECO:0000256" key="6">
    <source>
        <dbReference type="ARBA" id="ARBA00023014"/>
    </source>
</evidence>